<gene>
    <name evidence="1" type="ORF">GCM10010123_00220</name>
</gene>
<evidence type="ECO:0008006" key="3">
    <source>
        <dbReference type="Google" id="ProtNLM"/>
    </source>
</evidence>
<dbReference type="EMBL" id="BMQB01000001">
    <property type="protein sequence ID" value="GGJ74213.1"/>
    <property type="molecule type" value="Genomic_DNA"/>
</dbReference>
<reference evidence="1" key="1">
    <citation type="journal article" date="2014" name="Int. J. Syst. Evol. Microbiol.">
        <title>Complete genome sequence of Corynebacterium casei LMG S-19264T (=DSM 44701T), isolated from a smear-ripened cheese.</title>
        <authorList>
            <consortium name="US DOE Joint Genome Institute (JGI-PGF)"/>
            <person name="Walter F."/>
            <person name="Albersmeier A."/>
            <person name="Kalinowski J."/>
            <person name="Ruckert C."/>
        </authorList>
    </citation>
    <scope>NUCLEOTIDE SEQUENCE</scope>
    <source>
        <strain evidence="1">JCM 3090</strain>
    </source>
</reference>
<sequence>MLEQGRAAYEPAAAGAVYRFGLVLGLPVPSGLFAGIGEPVAAPAGAAVVTVHWPAAGLAAAVTGAVRHAEERGARVWRVLADDWVTAADIGVRVRRSRETVRRWASGRLGPPGFPPPLNPGCGVHYYSWAEVRGWLRGPAGIPVGDEPPVLAAANLALRLRRTIADVPDAGPIWELLWPD</sequence>
<dbReference type="RefSeq" id="WP_189167926.1">
    <property type="nucleotide sequence ID" value="NZ_BMQB01000001.1"/>
</dbReference>
<reference evidence="1" key="2">
    <citation type="submission" date="2020-09" db="EMBL/GenBank/DDBJ databases">
        <authorList>
            <person name="Sun Q."/>
            <person name="Ohkuma M."/>
        </authorList>
    </citation>
    <scope>NUCLEOTIDE SEQUENCE</scope>
    <source>
        <strain evidence="1">JCM 3090</strain>
    </source>
</reference>
<evidence type="ECO:0000313" key="1">
    <source>
        <dbReference type="EMBL" id="GGJ74213.1"/>
    </source>
</evidence>
<proteinExistence type="predicted"/>
<dbReference type="Proteomes" id="UP000649739">
    <property type="component" value="Unassembled WGS sequence"/>
</dbReference>
<organism evidence="1 2">
    <name type="scientific">Pilimelia anulata</name>
    <dbReference type="NCBI Taxonomy" id="53371"/>
    <lineage>
        <taxon>Bacteria</taxon>
        <taxon>Bacillati</taxon>
        <taxon>Actinomycetota</taxon>
        <taxon>Actinomycetes</taxon>
        <taxon>Micromonosporales</taxon>
        <taxon>Micromonosporaceae</taxon>
        <taxon>Pilimelia</taxon>
    </lineage>
</organism>
<dbReference type="AlphaFoldDB" id="A0A8J3FAG2"/>
<keyword evidence="2" id="KW-1185">Reference proteome</keyword>
<name>A0A8J3FAG2_9ACTN</name>
<evidence type="ECO:0000313" key="2">
    <source>
        <dbReference type="Proteomes" id="UP000649739"/>
    </source>
</evidence>
<comment type="caution">
    <text evidence="1">The sequence shown here is derived from an EMBL/GenBank/DDBJ whole genome shotgun (WGS) entry which is preliminary data.</text>
</comment>
<protein>
    <recommendedName>
        <fullName evidence="3">DNA-binding protein</fullName>
    </recommendedName>
</protein>
<accession>A0A8J3FAG2</accession>